<dbReference type="SUPFAM" id="SSF57850">
    <property type="entry name" value="RING/U-box"/>
    <property type="match status" value="1"/>
</dbReference>
<evidence type="ECO:0000256" key="2">
    <source>
        <dbReference type="ARBA" id="ARBA00022771"/>
    </source>
</evidence>
<dbReference type="PANTHER" id="PTHR47361">
    <property type="entry name" value="RING/U-BOX SUPERFAMILY PROTEIN"/>
    <property type="match status" value="1"/>
</dbReference>
<protein>
    <recommendedName>
        <fullName evidence="5">RING-type domain-containing protein</fullName>
    </recommendedName>
</protein>
<evidence type="ECO:0000313" key="6">
    <source>
        <dbReference type="EMBL" id="KAF6005435.1"/>
    </source>
</evidence>
<feature type="domain" description="RING-type" evidence="5">
    <location>
        <begin position="18"/>
        <end position="60"/>
    </location>
</feature>
<sequence length="207" mass="22620">MATLAAVQEGTVQLQFSCPICYVDEVPENDQLILPECGHRFCAHCILTWSTVRSTCPLCKGSFEAALVRRALDGTPLAPGTWRLEPLALLRRAPWLVANSFGAALASAGEANGPGTVAGALTPPPWYSVESTAIILETAVEQDDAEEAREQAFWEQEAYEAELQATPFLIGNRRFGAGGYIRGERLYGRPTRRYHRSGRKSRAPLDA</sequence>
<gene>
    <name evidence="6" type="ORF">F1559_004997</name>
</gene>
<keyword evidence="3" id="KW-0862">Zinc</keyword>
<organism evidence="6 7">
    <name type="scientific">Cyanidiococcus yangmingshanensis</name>
    <dbReference type="NCBI Taxonomy" id="2690220"/>
    <lineage>
        <taxon>Eukaryota</taxon>
        <taxon>Rhodophyta</taxon>
        <taxon>Bangiophyceae</taxon>
        <taxon>Cyanidiales</taxon>
        <taxon>Cyanidiaceae</taxon>
        <taxon>Cyanidiococcus</taxon>
    </lineage>
</organism>
<evidence type="ECO:0000259" key="5">
    <source>
        <dbReference type="PROSITE" id="PS50089"/>
    </source>
</evidence>
<evidence type="ECO:0000256" key="4">
    <source>
        <dbReference type="PROSITE-ProRule" id="PRU00175"/>
    </source>
</evidence>
<dbReference type="PROSITE" id="PS50089">
    <property type="entry name" value="ZF_RING_2"/>
    <property type="match status" value="1"/>
</dbReference>
<reference evidence="6 7" key="1">
    <citation type="journal article" date="2020" name="J. Phycol.">
        <title>Comparative genome analysis reveals Cyanidiococcus gen. nov., a new extremophilic red algal genus sister to Cyanidioschyzon (Cyanidioschyzonaceae, Rhodophyta).</title>
        <authorList>
            <person name="Liu S.-L."/>
            <person name="Chiang Y.-R."/>
            <person name="Yoon H.S."/>
            <person name="Fu H.-Y."/>
        </authorList>
    </citation>
    <scope>NUCLEOTIDE SEQUENCE [LARGE SCALE GENOMIC DNA]</scope>
    <source>
        <strain evidence="6 7">THAL066</strain>
    </source>
</reference>
<keyword evidence="2 4" id="KW-0863">Zinc-finger</keyword>
<dbReference type="GO" id="GO:0008270">
    <property type="term" value="F:zinc ion binding"/>
    <property type="evidence" value="ECO:0007669"/>
    <property type="project" value="UniProtKB-KW"/>
</dbReference>
<evidence type="ECO:0000256" key="3">
    <source>
        <dbReference type="ARBA" id="ARBA00022833"/>
    </source>
</evidence>
<comment type="caution">
    <text evidence="6">The sequence shown here is derived from an EMBL/GenBank/DDBJ whole genome shotgun (WGS) entry which is preliminary data.</text>
</comment>
<accession>A0A7J7IQP2</accession>
<dbReference type="AlphaFoldDB" id="A0A7J7IQP2"/>
<evidence type="ECO:0000313" key="7">
    <source>
        <dbReference type="Proteomes" id="UP000530660"/>
    </source>
</evidence>
<dbReference type="InterPro" id="IPR001841">
    <property type="entry name" value="Znf_RING"/>
</dbReference>
<dbReference type="EMBL" id="VWRR01000001">
    <property type="protein sequence ID" value="KAF6005435.1"/>
    <property type="molecule type" value="Genomic_DNA"/>
</dbReference>
<dbReference type="PROSITE" id="PS00518">
    <property type="entry name" value="ZF_RING_1"/>
    <property type="match status" value="1"/>
</dbReference>
<dbReference type="PANTHER" id="PTHR47361:SF4">
    <property type="entry name" value="RING_U-BOX SUPERFAMILY PROTEIN"/>
    <property type="match status" value="1"/>
</dbReference>
<keyword evidence="1" id="KW-0479">Metal-binding</keyword>
<proteinExistence type="predicted"/>
<name>A0A7J7IQP2_9RHOD</name>
<evidence type="ECO:0000256" key="1">
    <source>
        <dbReference type="ARBA" id="ARBA00022723"/>
    </source>
</evidence>
<dbReference type="Gene3D" id="3.30.40.10">
    <property type="entry name" value="Zinc/RING finger domain, C3HC4 (zinc finger)"/>
    <property type="match status" value="1"/>
</dbReference>
<dbReference type="Proteomes" id="UP000530660">
    <property type="component" value="Unassembled WGS sequence"/>
</dbReference>
<dbReference type="InterPro" id="IPR017907">
    <property type="entry name" value="Znf_RING_CS"/>
</dbReference>
<keyword evidence="7" id="KW-1185">Reference proteome</keyword>
<dbReference type="InterPro" id="IPR013083">
    <property type="entry name" value="Znf_RING/FYVE/PHD"/>
</dbReference>
<dbReference type="SMART" id="SM00184">
    <property type="entry name" value="RING"/>
    <property type="match status" value="1"/>
</dbReference>
<dbReference type="OrthoDB" id="365379at2759"/>
<dbReference type="Pfam" id="PF13639">
    <property type="entry name" value="zf-RING_2"/>
    <property type="match status" value="1"/>
</dbReference>